<dbReference type="InterPro" id="IPR042099">
    <property type="entry name" value="ANL_N_sf"/>
</dbReference>
<sequence>MTEAGEVAPTLAPPVPPAPHGAPELPIGRFRWLDEPVRHWAGVTPERVAVGDGRLSLSYSALDAAVDRMAERLAELGVQAGDRVTIVLENSVAGAVTLLACARMRAWAVPLNARLSDREIDAIADHCGPRVMVFTDAASHDARHQADRLGAAEDAAFGQLGARVRVLEPSWPEPVSADPVEQVAALIYTSGTTGAPKGVMLTHDNLVFVAGRSSVTRFLNREDRVYGVLPMSHVFGLASVLCGTLYQGARLDAVARFQAEECARALAEDGVTIYQGVPQMHARLVSLAKVRGAPLPAPRLRYMSSGGAPLDIGLKIAMEAMWGQPLHNGYGLTETSPTVTTTPTDAPARDASSGKLMPDVEVRIADPETGAALAPGAVGEIQVRGRLVMKGYYRDPAQTEAVMTADGFFRSGDLGRMTEEGELYVVGRLKELIIRSGFNVYPPEVEAVLTGHPDVAISAVVGKEIDGNEEVVAFLQPVPGRTLDEAELRAFVESRLAPYKRPSRYVVMEELPATSTGKLLKARLREIA</sequence>
<reference evidence="6" key="1">
    <citation type="submission" date="2022-06" db="EMBL/GenBank/DDBJ databases">
        <title>Isolation and Genomics of Futiania mangrovii gen. nov., sp. nov., a Rare and Metabolically-versatile member in the Class Alphaproteobacteria.</title>
        <authorList>
            <person name="Liu L."/>
            <person name="Huang W.-C."/>
            <person name="Pan J."/>
            <person name="Li J."/>
            <person name="Huang Y."/>
            <person name="Du H."/>
            <person name="Liu Y."/>
            <person name="Li M."/>
        </authorList>
    </citation>
    <scope>NUCLEOTIDE SEQUENCE</scope>
    <source>
        <strain evidence="6">FT118</strain>
    </source>
</reference>
<proteinExistence type="inferred from homology"/>
<evidence type="ECO:0000256" key="3">
    <source>
        <dbReference type="SAM" id="MobiDB-lite"/>
    </source>
</evidence>
<feature type="compositionally biased region" description="Low complexity" evidence="3">
    <location>
        <begin position="1"/>
        <end position="10"/>
    </location>
</feature>
<organism evidence="6 7">
    <name type="scientific">Futiania mangrovi</name>
    <dbReference type="NCBI Taxonomy" id="2959716"/>
    <lineage>
        <taxon>Bacteria</taxon>
        <taxon>Pseudomonadati</taxon>
        <taxon>Pseudomonadota</taxon>
        <taxon>Alphaproteobacteria</taxon>
        <taxon>Futianiales</taxon>
        <taxon>Futianiaceae</taxon>
        <taxon>Futiania</taxon>
    </lineage>
</organism>
<feature type="region of interest" description="Disordered" evidence="3">
    <location>
        <begin position="1"/>
        <end position="20"/>
    </location>
</feature>
<dbReference type="PANTHER" id="PTHR43201:SF5">
    <property type="entry name" value="MEDIUM-CHAIN ACYL-COA LIGASE ACSF2, MITOCHONDRIAL"/>
    <property type="match status" value="1"/>
</dbReference>
<feature type="compositionally biased region" description="Pro residues" evidence="3">
    <location>
        <begin position="11"/>
        <end position="20"/>
    </location>
</feature>
<name>A0A9J6P7W3_9PROT</name>
<dbReference type="AlphaFoldDB" id="A0A9J6P7W3"/>
<evidence type="ECO:0000313" key="7">
    <source>
        <dbReference type="Proteomes" id="UP001055804"/>
    </source>
</evidence>
<accession>A0A9J6P7W3</accession>
<dbReference type="EMBL" id="JAMZFT010000001">
    <property type="protein sequence ID" value="MCP1335340.1"/>
    <property type="molecule type" value="Genomic_DNA"/>
</dbReference>
<keyword evidence="2 6" id="KW-0436">Ligase</keyword>
<evidence type="ECO:0000259" key="4">
    <source>
        <dbReference type="Pfam" id="PF00501"/>
    </source>
</evidence>
<dbReference type="InterPro" id="IPR020845">
    <property type="entry name" value="AMP-binding_CS"/>
</dbReference>
<feature type="region of interest" description="Disordered" evidence="3">
    <location>
        <begin position="334"/>
        <end position="354"/>
    </location>
</feature>
<dbReference type="InterPro" id="IPR045851">
    <property type="entry name" value="AMP-bd_C_sf"/>
</dbReference>
<comment type="similarity">
    <text evidence="1">Belongs to the ATP-dependent AMP-binding enzyme family.</text>
</comment>
<dbReference type="Pfam" id="PF13193">
    <property type="entry name" value="AMP-binding_C"/>
    <property type="match status" value="1"/>
</dbReference>
<dbReference type="SUPFAM" id="SSF56801">
    <property type="entry name" value="Acetyl-CoA synthetase-like"/>
    <property type="match status" value="1"/>
</dbReference>
<dbReference type="Gene3D" id="3.40.50.12780">
    <property type="entry name" value="N-terminal domain of ligase-like"/>
    <property type="match status" value="1"/>
</dbReference>
<dbReference type="InterPro" id="IPR000873">
    <property type="entry name" value="AMP-dep_synth/lig_dom"/>
</dbReference>
<dbReference type="Proteomes" id="UP001055804">
    <property type="component" value="Unassembled WGS sequence"/>
</dbReference>
<dbReference type="InterPro" id="IPR025110">
    <property type="entry name" value="AMP-bd_C"/>
</dbReference>
<feature type="domain" description="AMP-binding enzyme C-terminal" evidence="5">
    <location>
        <begin position="444"/>
        <end position="518"/>
    </location>
</feature>
<evidence type="ECO:0000313" key="6">
    <source>
        <dbReference type="EMBL" id="MCP1335340.1"/>
    </source>
</evidence>
<dbReference type="GO" id="GO:0031956">
    <property type="term" value="F:medium-chain fatty acid-CoA ligase activity"/>
    <property type="evidence" value="ECO:0007669"/>
    <property type="project" value="TreeGrafter"/>
</dbReference>
<evidence type="ECO:0000256" key="2">
    <source>
        <dbReference type="ARBA" id="ARBA00022598"/>
    </source>
</evidence>
<protein>
    <submittedName>
        <fullName evidence="6">Acyl--CoA ligase</fullName>
    </submittedName>
</protein>
<dbReference type="PANTHER" id="PTHR43201">
    <property type="entry name" value="ACYL-COA SYNTHETASE"/>
    <property type="match status" value="1"/>
</dbReference>
<evidence type="ECO:0000256" key="1">
    <source>
        <dbReference type="ARBA" id="ARBA00006432"/>
    </source>
</evidence>
<dbReference type="PROSITE" id="PS00455">
    <property type="entry name" value="AMP_BINDING"/>
    <property type="match status" value="1"/>
</dbReference>
<evidence type="ECO:0000259" key="5">
    <source>
        <dbReference type="Pfam" id="PF13193"/>
    </source>
</evidence>
<dbReference type="Pfam" id="PF00501">
    <property type="entry name" value="AMP-binding"/>
    <property type="match status" value="1"/>
</dbReference>
<comment type="caution">
    <text evidence="6">The sequence shown here is derived from an EMBL/GenBank/DDBJ whole genome shotgun (WGS) entry which is preliminary data.</text>
</comment>
<feature type="compositionally biased region" description="Low complexity" evidence="3">
    <location>
        <begin position="334"/>
        <end position="344"/>
    </location>
</feature>
<gene>
    <name evidence="6" type="ORF">NJQ99_02860</name>
</gene>
<dbReference type="GO" id="GO:0006631">
    <property type="term" value="P:fatty acid metabolic process"/>
    <property type="evidence" value="ECO:0007669"/>
    <property type="project" value="TreeGrafter"/>
</dbReference>
<dbReference type="RefSeq" id="WP_269331287.1">
    <property type="nucleotide sequence ID" value="NZ_JAMZFT010000001.1"/>
</dbReference>
<keyword evidence="7" id="KW-1185">Reference proteome</keyword>
<dbReference type="Gene3D" id="3.30.300.30">
    <property type="match status" value="1"/>
</dbReference>
<feature type="domain" description="AMP-dependent synthetase/ligase" evidence="4">
    <location>
        <begin position="38"/>
        <end position="393"/>
    </location>
</feature>